<dbReference type="RefSeq" id="WP_089543617.1">
    <property type="nucleotide sequence ID" value="NZ_NMPZ01000008.1"/>
</dbReference>
<sequence>MSKDEGKKLKSFLVSDFICIFAIFYKVFCKDTTFLQKDKARACENLGFVVNKAEKILKEQDKNLQVGVFAKKGASWTYDTPSVSFSLFQDFTVFKRRVLRQRVDCGICIEQPA</sequence>
<evidence type="ECO:0000313" key="1">
    <source>
        <dbReference type="EMBL" id="OXL44253.1"/>
    </source>
</evidence>
<dbReference type="AlphaFoldDB" id="A0AA91TK77"/>
<name>A0AA91TK77_9BACT</name>
<evidence type="ECO:0000313" key="2">
    <source>
        <dbReference type="Proteomes" id="UP000215155"/>
    </source>
</evidence>
<dbReference type="Proteomes" id="UP000215155">
    <property type="component" value="Unassembled WGS sequence"/>
</dbReference>
<organism evidence="1 2">
    <name type="scientific">Segatella copri</name>
    <dbReference type="NCBI Taxonomy" id="165179"/>
    <lineage>
        <taxon>Bacteria</taxon>
        <taxon>Pseudomonadati</taxon>
        <taxon>Bacteroidota</taxon>
        <taxon>Bacteroidia</taxon>
        <taxon>Bacteroidales</taxon>
        <taxon>Prevotellaceae</taxon>
        <taxon>Segatella</taxon>
    </lineage>
</organism>
<protein>
    <submittedName>
        <fullName evidence="1">Uncharacterized protein</fullName>
    </submittedName>
</protein>
<proteinExistence type="predicted"/>
<reference evidence="1 2" key="1">
    <citation type="submission" date="2017-07" db="EMBL/GenBank/DDBJ databases">
        <title>Draft genome sequence of Prevotella copri isolated from the gut of healthy adult Indian.</title>
        <authorList>
            <person name="Das B."/>
            <person name="Bag S."/>
            <person name="Ghosh T.S."/>
        </authorList>
    </citation>
    <scope>NUCLEOTIDE SEQUENCE [LARGE SCALE GENOMIC DNA]</scope>
    <source>
        <strain evidence="1 2">Indica</strain>
    </source>
</reference>
<accession>A0AA91TK77</accession>
<gene>
    <name evidence="1" type="ORF">CFT61_06325</name>
</gene>
<dbReference type="EMBL" id="NMPZ01000008">
    <property type="protein sequence ID" value="OXL44253.1"/>
    <property type="molecule type" value="Genomic_DNA"/>
</dbReference>
<comment type="caution">
    <text evidence="1">The sequence shown here is derived from an EMBL/GenBank/DDBJ whole genome shotgun (WGS) entry which is preliminary data.</text>
</comment>